<dbReference type="PANTHER" id="PTHR44329">
    <property type="entry name" value="SERINE/THREONINE-PROTEIN KINASE TNNI3K-RELATED"/>
    <property type="match status" value="1"/>
</dbReference>
<dbReference type="EMBL" id="BNJQ01000037">
    <property type="protein sequence ID" value="GHP11981.1"/>
    <property type="molecule type" value="Genomic_DNA"/>
</dbReference>
<feature type="compositionally biased region" description="Polar residues" evidence="7">
    <location>
        <begin position="357"/>
        <end position="367"/>
    </location>
</feature>
<dbReference type="Gene3D" id="1.10.510.10">
    <property type="entry name" value="Transferase(Phosphotransferase) domain 1"/>
    <property type="match status" value="1"/>
</dbReference>
<evidence type="ECO:0000313" key="10">
    <source>
        <dbReference type="Proteomes" id="UP000660262"/>
    </source>
</evidence>
<feature type="region of interest" description="Disordered" evidence="7">
    <location>
        <begin position="355"/>
        <end position="379"/>
    </location>
</feature>
<dbReference type="PROSITE" id="PS00107">
    <property type="entry name" value="PROTEIN_KINASE_ATP"/>
    <property type="match status" value="1"/>
</dbReference>
<evidence type="ECO:0000256" key="4">
    <source>
        <dbReference type="ARBA" id="ARBA00022777"/>
    </source>
</evidence>
<feature type="domain" description="Protein kinase" evidence="8">
    <location>
        <begin position="820"/>
        <end position="1184"/>
    </location>
</feature>
<dbReference type="Proteomes" id="UP000660262">
    <property type="component" value="Unassembled WGS sequence"/>
</dbReference>
<dbReference type="InterPro" id="IPR001245">
    <property type="entry name" value="Ser-Thr/Tyr_kinase_cat_dom"/>
</dbReference>
<feature type="region of interest" description="Disordered" evidence="7">
    <location>
        <begin position="391"/>
        <end position="486"/>
    </location>
</feature>
<feature type="compositionally biased region" description="Basic residues" evidence="7">
    <location>
        <begin position="140"/>
        <end position="163"/>
    </location>
</feature>
<dbReference type="GO" id="GO:0004674">
    <property type="term" value="F:protein serine/threonine kinase activity"/>
    <property type="evidence" value="ECO:0007669"/>
    <property type="project" value="UniProtKB-KW"/>
</dbReference>
<dbReference type="PROSITE" id="PS50011">
    <property type="entry name" value="PROTEIN_KINASE_DOM"/>
    <property type="match status" value="1"/>
</dbReference>
<feature type="compositionally biased region" description="Low complexity" evidence="7">
    <location>
        <begin position="1206"/>
        <end position="1227"/>
    </location>
</feature>
<keyword evidence="3 6" id="KW-0547">Nucleotide-binding</keyword>
<evidence type="ECO:0000256" key="5">
    <source>
        <dbReference type="ARBA" id="ARBA00022840"/>
    </source>
</evidence>
<dbReference type="InterPro" id="IPR051681">
    <property type="entry name" value="Ser/Thr_Kinases-Pseudokinases"/>
</dbReference>
<keyword evidence="4 9" id="KW-0418">Kinase</keyword>
<dbReference type="InterPro" id="IPR017441">
    <property type="entry name" value="Protein_kinase_ATP_BS"/>
</dbReference>
<keyword evidence="1" id="KW-0723">Serine/threonine-protein kinase</keyword>
<feature type="region of interest" description="Disordered" evidence="7">
    <location>
        <begin position="228"/>
        <end position="320"/>
    </location>
</feature>
<comment type="caution">
    <text evidence="9">The sequence shown here is derived from an EMBL/GenBank/DDBJ whole genome shotgun (WGS) entry which is preliminary data.</text>
</comment>
<dbReference type="AlphaFoldDB" id="A0A830I2I2"/>
<dbReference type="InterPro" id="IPR011009">
    <property type="entry name" value="Kinase-like_dom_sf"/>
</dbReference>
<protein>
    <submittedName>
        <fullName evidence="9">Mitogen-activated protein kinase kinase kinase 7</fullName>
    </submittedName>
</protein>
<feature type="compositionally biased region" description="Low complexity" evidence="7">
    <location>
        <begin position="49"/>
        <end position="62"/>
    </location>
</feature>
<dbReference type="GO" id="GO:0005524">
    <property type="term" value="F:ATP binding"/>
    <property type="evidence" value="ECO:0007669"/>
    <property type="project" value="UniProtKB-UniRule"/>
</dbReference>
<dbReference type="SUPFAM" id="SSF56112">
    <property type="entry name" value="Protein kinase-like (PK-like)"/>
    <property type="match status" value="1"/>
</dbReference>
<dbReference type="InterPro" id="IPR008271">
    <property type="entry name" value="Ser/Thr_kinase_AS"/>
</dbReference>
<feature type="region of interest" description="Disordered" evidence="7">
    <location>
        <begin position="44"/>
        <end position="65"/>
    </location>
</feature>
<evidence type="ECO:0000256" key="6">
    <source>
        <dbReference type="PROSITE-ProRule" id="PRU10141"/>
    </source>
</evidence>
<dbReference type="SMART" id="SM00220">
    <property type="entry name" value="S_TKc"/>
    <property type="match status" value="1"/>
</dbReference>
<feature type="compositionally biased region" description="Basic and acidic residues" evidence="7">
    <location>
        <begin position="303"/>
        <end position="320"/>
    </location>
</feature>
<evidence type="ECO:0000256" key="1">
    <source>
        <dbReference type="ARBA" id="ARBA00022527"/>
    </source>
</evidence>
<feature type="region of interest" description="Disordered" evidence="7">
    <location>
        <begin position="135"/>
        <end position="183"/>
    </location>
</feature>
<dbReference type="Gene3D" id="3.30.200.20">
    <property type="entry name" value="Phosphorylase Kinase, domain 1"/>
    <property type="match status" value="1"/>
</dbReference>
<dbReference type="Pfam" id="PF07714">
    <property type="entry name" value="PK_Tyr_Ser-Thr"/>
    <property type="match status" value="1"/>
</dbReference>
<evidence type="ECO:0000256" key="7">
    <source>
        <dbReference type="SAM" id="MobiDB-lite"/>
    </source>
</evidence>
<sequence length="1227" mass="134926">MAPDSMGTRSTSSRSYLCFVRGDLPRAGLLSEYDALSDLSDYVTDSGGEEVSPSSSPRGGSVDMLSPRYHNGAGAVAAGAGGALLVGDSSSSGGAQVSVSAGSVDFALIGDARMVSGDNMGRDSPFQDVVLRAPRNYQQRSRRAGTGTRRHAPTREAHRRRHSGGSVGDGRADAAWGLPDEGNSIRPVYSATPIADLAERLAEVALEHGTSELRGANYLDQLRNIVGEESESEDEQHQQQHQQQQKQQEQQQEQQEQEGLQQQERHSIDSGARTTFTTSDPPILGRSRSTDYNRVQPPPFRETTADEAARKHNARQKRDMSALGVDLSTDRRRRILLTGSKTSRLLQPETMARASILPQTRSSSQPATPVAAASRQPRASTMMAVHSVGDTAEHDTQEFEEPTSLPPTGSIGRSLRRPSPPQPIMPSVTAVAADSVESHPQVQQQQTIMERRGGEPVTGLVVPSGDSSSSSSAQPTPFGSPFPVQTTSPAVEKLEQAHETVVEHIHAVATAPGGLYAMDTHDLAMSISQGGDGRAMQRSVTDPSLVDFCDADGDVQFILKVEANLKHLADGIQGALNVCLSPYHSDGNYGCAVALDSALQNAFQEYIRYAKEAMAEGFDEGALALTTADEIMIPCLNQLADAFGNYANAPEQIAFYAAIPLSDAEGISENFMLDAVDVIERFRSMIYSKTDFIPVVLWRRVLREKLPADRMDKVDELRSHVARHILEFCLRLDPGSAGAKKFQNSSRWQAWLRSAELHVLRSLRAESNIPYARTAEDDSLYATVEKVWKRLKLKYAEESMRCSGDVPSHLEGDEISYEFIKLQDVIGSGSFGTVRLARWPAMMPDCDGKLKTLVVKLFDTHFERYKESFSNEVEKLSRFRHPNIIAYYGFVQKPPGILMEYGGPSLYEALADKRGMDKVLPNGQSKAKFAQHYKIARLTKLYDSLSIHDQASGFFHRLHIAYQVALALGYLSAKGYVHRDVKSSNVLLSAQSMVEHACHYGFDSFTAKLCDFGMCARSPFVGQSDRRYSPYCASPESVIDHEQCTEMSDVFNFGVMLWELLVDGLKPWQWCSSSIPVLHLKANETSRCSLPLPQRAAEWANLLADGAESSLPSSVAPPSGEIKMHPCYYWIRSRDNNAQPSEDLKDNFKKTVGEYAKLLNRCQERKSQDRPPIRKVLEALNAYRENVSKINKLHSRRLRDAREAQPMSVAPAPSNPASVAAPAPDMS</sequence>
<feature type="compositionally biased region" description="Polar residues" evidence="7">
    <location>
        <begin position="473"/>
        <end position="486"/>
    </location>
</feature>
<evidence type="ECO:0000256" key="3">
    <source>
        <dbReference type="ARBA" id="ARBA00022741"/>
    </source>
</evidence>
<proteinExistence type="predicted"/>
<keyword evidence="10" id="KW-1185">Reference proteome</keyword>
<evidence type="ECO:0000313" key="9">
    <source>
        <dbReference type="EMBL" id="GHP11981.1"/>
    </source>
</evidence>
<organism evidence="9 10">
    <name type="scientific">Pycnococcus provasolii</name>
    <dbReference type="NCBI Taxonomy" id="41880"/>
    <lineage>
        <taxon>Eukaryota</taxon>
        <taxon>Viridiplantae</taxon>
        <taxon>Chlorophyta</taxon>
        <taxon>Pseudoscourfieldiophyceae</taxon>
        <taxon>Pseudoscourfieldiales</taxon>
        <taxon>Pycnococcaceae</taxon>
        <taxon>Pycnococcus</taxon>
    </lineage>
</organism>
<dbReference type="InterPro" id="IPR000719">
    <property type="entry name" value="Prot_kinase_dom"/>
</dbReference>
<name>A0A830I2I2_9CHLO</name>
<reference evidence="9" key="1">
    <citation type="submission" date="2020-10" db="EMBL/GenBank/DDBJ databases">
        <title>Unveiling of a novel bifunctional photoreceptor, Dualchrome1, isolated from a cosmopolitan green alga.</title>
        <authorList>
            <person name="Suzuki S."/>
            <person name="Kawachi M."/>
        </authorList>
    </citation>
    <scope>NUCLEOTIDE SEQUENCE</scope>
    <source>
        <strain evidence="9">NIES 2893</strain>
    </source>
</reference>
<accession>A0A830I2I2</accession>
<gene>
    <name evidence="9" type="ORF">PPROV_001070800</name>
</gene>
<feature type="region of interest" description="Disordered" evidence="7">
    <location>
        <begin position="1194"/>
        <end position="1227"/>
    </location>
</feature>
<keyword evidence="2" id="KW-0808">Transferase</keyword>
<feature type="binding site" evidence="6">
    <location>
        <position position="856"/>
    </location>
    <ligand>
        <name>ATP</name>
        <dbReference type="ChEBI" id="CHEBI:30616"/>
    </ligand>
</feature>
<keyword evidence="5 6" id="KW-0067">ATP-binding</keyword>
<feature type="compositionally biased region" description="Low complexity" evidence="7">
    <location>
        <begin position="239"/>
        <end position="262"/>
    </location>
</feature>
<evidence type="ECO:0000259" key="8">
    <source>
        <dbReference type="PROSITE" id="PS50011"/>
    </source>
</evidence>
<dbReference type="OrthoDB" id="4062651at2759"/>
<dbReference type="PROSITE" id="PS00108">
    <property type="entry name" value="PROTEIN_KINASE_ST"/>
    <property type="match status" value="1"/>
</dbReference>
<evidence type="ECO:0000256" key="2">
    <source>
        <dbReference type="ARBA" id="ARBA00022679"/>
    </source>
</evidence>
<feature type="compositionally biased region" description="Polar residues" evidence="7">
    <location>
        <begin position="438"/>
        <end position="448"/>
    </location>
</feature>